<dbReference type="EMBL" id="JADZSC010000002">
    <property type="protein sequence ID" value="MBH0230382.1"/>
    <property type="molecule type" value="Genomic_DNA"/>
</dbReference>
<sequence>MQKKDDRKPESWMISDELLNHYGDLYLSQEEEIHSMTFHQYLHHKMTANDR</sequence>
<evidence type="ECO:0000313" key="2">
    <source>
        <dbReference type="Proteomes" id="UP000614490"/>
    </source>
</evidence>
<comment type="caution">
    <text evidence="1">The sequence shown here is derived from an EMBL/GenBank/DDBJ whole genome shotgun (WGS) entry which is preliminary data.</text>
</comment>
<name>A0A931MV26_9BACI</name>
<dbReference type="RefSeq" id="WP_197317018.1">
    <property type="nucleotide sequence ID" value="NZ_JADZSC010000002.1"/>
</dbReference>
<evidence type="ECO:0000313" key="1">
    <source>
        <dbReference type="EMBL" id="MBH0230382.1"/>
    </source>
</evidence>
<protein>
    <submittedName>
        <fullName evidence="1">Uncharacterized protein</fullName>
    </submittedName>
</protein>
<organism evidence="1 2">
    <name type="scientific">Halobacillus yeomjeoni</name>
    <dbReference type="NCBI Taxonomy" id="311194"/>
    <lineage>
        <taxon>Bacteria</taxon>
        <taxon>Bacillati</taxon>
        <taxon>Bacillota</taxon>
        <taxon>Bacilli</taxon>
        <taxon>Bacillales</taxon>
        <taxon>Bacillaceae</taxon>
        <taxon>Halobacillus</taxon>
    </lineage>
</organism>
<dbReference type="AlphaFoldDB" id="A0A931MV26"/>
<reference evidence="1 2" key="1">
    <citation type="journal article" date="2005" name="Int. J. Syst. Evol. Microbiol.">
        <title>Halobacillus yeomjeoni sp. nov., isolated from a marine solar saltern in Korea.</title>
        <authorList>
            <person name="Yoon J.H."/>
            <person name="Kang S.J."/>
            <person name="Lee C.H."/>
            <person name="Oh H.W."/>
            <person name="Oh T.K."/>
        </authorList>
    </citation>
    <scope>NUCLEOTIDE SEQUENCE [LARGE SCALE GENOMIC DNA]</scope>
    <source>
        <strain evidence="1 2">KCTC 3957</strain>
    </source>
</reference>
<dbReference type="Proteomes" id="UP000614490">
    <property type="component" value="Unassembled WGS sequence"/>
</dbReference>
<proteinExistence type="predicted"/>
<keyword evidence="2" id="KW-1185">Reference proteome</keyword>
<gene>
    <name evidence="1" type="ORF">H0267_09180</name>
</gene>
<accession>A0A931MV26</accession>